<dbReference type="Proteomes" id="UP000568664">
    <property type="component" value="Unassembled WGS sequence"/>
</dbReference>
<protein>
    <submittedName>
        <fullName evidence="2">Uncharacterized protein</fullName>
    </submittedName>
</protein>
<evidence type="ECO:0000313" key="2">
    <source>
        <dbReference type="EMBL" id="NMP31050.1"/>
    </source>
</evidence>
<evidence type="ECO:0000256" key="1">
    <source>
        <dbReference type="SAM" id="Phobius"/>
    </source>
</evidence>
<gene>
    <name evidence="2" type="ORF">HII17_05680</name>
</gene>
<feature type="transmembrane region" description="Helical" evidence="1">
    <location>
        <begin position="62"/>
        <end position="82"/>
    </location>
</feature>
<keyword evidence="1" id="KW-1133">Transmembrane helix</keyword>
<name>A0A7Y0LAN8_9GAMM</name>
<dbReference type="EMBL" id="JABBXH010000002">
    <property type="protein sequence ID" value="NMP31050.1"/>
    <property type="molecule type" value="Genomic_DNA"/>
</dbReference>
<reference evidence="2 3" key="1">
    <citation type="submission" date="2020-04" db="EMBL/GenBank/DDBJ databases">
        <title>Thalassotalea sp. M1531, isolated from the surface of marine red alga.</title>
        <authorList>
            <person name="Pang L."/>
            <person name="Lu D.-C."/>
        </authorList>
    </citation>
    <scope>NUCLEOTIDE SEQUENCE [LARGE SCALE GENOMIC DNA]</scope>
    <source>
        <strain evidence="2 3">M1531</strain>
    </source>
</reference>
<sequence>MEDGFVNYDRLKSKKGPCPNCKLHICVGESSCVHCNHQLTDIELASIAKYAKMQKSKGVKKGLIFFPIILFILYLIFALAQYNEI</sequence>
<keyword evidence="1" id="KW-0472">Membrane</keyword>
<accession>A0A7Y0LAN8</accession>
<organism evidence="2 3">
    <name type="scientific">Thalassotalea algicola</name>
    <dbReference type="NCBI Taxonomy" id="2716224"/>
    <lineage>
        <taxon>Bacteria</taxon>
        <taxon>Pseudomonadati</taxon>
        <taxon>Pseudomonadota</taxon>
        <taxon>Gammaproteobacteria</taxon>
        <taxon>Alteromonadales</taxon>
        <taxon>Colwelliaceae</taxon>
        <taxon>Thalassotalea</taxon>
    </lineage>
</organism>
<keyword evidence="3" id="KW-1185">Reference proteome</keyword>
<evidence type="ECO:0000313" key="3">
    <source>
        <dbReference type="Proteomes" id="UP000568664"/>
    </source>
</evidence>
<comment type="caution">
    <text evidence="2">The sequence shown here is derived from an EMBL/GenBank/DDBJ whole genome shotgun (WGS) entry which is preliminary data.</text>
</comment>
<dbReference type="AlphaFoldDB" id="A0A7Y0LAN8"/>
<proteinExistence type="predicted"/>
<keyword evidence="1" id="KW-0812">Transmembrane</keyword>
<dbReference type="RefSeq" id="WP_169074394.1">
    <property type="nucleotide sequence ID" value="NZ_JABBXH010000002.1"/>
</dbReference>